<dbReference type="Gene3D" id="3.40.50.150">
    <property type="entry name" value="Vaccinia Virus protein VP39"/>
    <property type="match status" value="1"/>
</dbReference>
<evidence type="ECO:0000256" key="2">
    <source>
        <dbReference type="ARBA" id="ARBA00012003"/>
    </source>
</evidence>
<gene>
    <name evidence="6" type="ORF">OGAPHI_001128</name>
</gene>
<sequence>MDQEYKALTSVFSAHNGYKSWATKRIVASRRLKYASLTASEKNLLPWMESHIDYLEHSIDLNSQFLQQIATTVAPIWGAESDPGVWAECSGQDLENVRSVLVQFAREWSSDGEQERDISFGRILRECESLFPDVEARQNVEVLVPGAGLGRLVIEFVKRGFRTQGNEFSYHMLTNSSFIINHSFCANNYVICPYVHRSTNVAKRSDQVRQIYVPDYNPGDISLINHDYPNIPVADLMSIVAGSFVDLYGPPNLERVSDVYTTDEQAQEFRVQNKGKFQVVATCFFLDTAANIIEYLQAIHHCLADDGYWINFGPLLWHHEDDETVTMFSRKDDDGEWKQVPTPARGLELSRDDLVDLVKDTGFEFTKHESGIEATYGGDPRSLGGFRYKSEFWVAKKKQV</sequence>
<organism evidence="6 7">
    <name type="scientific">Ogataea philodendri</name>
    <dbReference type="NCBI Taxonomy" id="1378263"/>
    <lineage>
        <taxon>Eukaryota</taxon>
        <taxon>Fungi</taxon>
        <taxon>Dikarya</taxon>
        <taxon>Ascomycota</taxon>
        <taxon>Saccharomycotina</taxon>
        <taxon>Pichiomycetes</taxon>
        <taxon>Pichiales</taxon>
        <taxon>Pichiaceae</taxon>
        <taxon>Ogataea</taxon>
    </lineage>
</organism>
<evidence type="ECO:0000256" key="4">
    <source>
        <dbReference type="ARBA" id="ARBA00022679"/>
    </source>
</evidence>
<comment type="caution">
    <text evidence="6">The sequence shown here is derived from an EMBL/GenBank/DDBJ whole genome shotgun (WGS) entry which is preliminary data.</text>
</comment>
<protein>
    <recommendedName>
        <fullName evidence="2">carnosine N-methyltransferase</fullName>
        <ecNumber evidence="2">2.1.1.22</ecNumber>
    </recommendedName>
</protein>
<dbReference type="EC" id="2.1.1.22" evidence="2"/>
<evidence type="ECO:0000256" key="1">
    <source>
        <dbReference type="ARBA" id="ARBA00010086"/>
    </source>
</evidence>
<dbReference type="RefSeq" id="XP_046064038.1">
    <property type="nucleotide sequence ID" value="XM_046201857.1"/>
</dbReference>
<dbReference type="GO" id="GO:0030735">
    <property type="term" value="F:carnosine N-methyltransferase activity"/>
    <property type="evidence" value="ECO:0007669"/>
    <property type="project" value="UniProtKB-EC"/>
</dbReference>
<dbReference type="PANTHER" id="PTHR12303">
    <property type="entry name" value="CARNOSINE N-METHYLTRANSFERASE"/>
    <property type="match status" value="1"/>
</dbReference>
<evidence type="ECO:0000256" key="5">
    <source>
        <dbReference type="ARBA" id="ARBA00022691"/>
    </source>
</evidence>
<dbReference type="EMBL" id="JAEUBE010000087">
    <property type="protein sequence ID" value="KAH3670613.1"/>
    <property type="molecule type" value="Genomic_DNA"/>
</dbReference>
<dbReference type="GO" id="GO:0032259">
    <property type="term" value="P:methylation"/>
    <property type="evidence" value="ECO:0007669"/>
    <property type="project" value="UniProtKB-KW"/>
</dbReference>
<dbReference type="InterPro" id="IPR012901">
    <property type="entry name" value="CARME"/>
</dbReference>
<dbReference type="InterPro" id="IPR029063">
    <property type="entry name" value="SAM-dependent_MTases_sf"/>
</dbReference>
<dbReference type="OrthoDB" id="978at2759"/>
<keyword evidence="5" id="KW-0949">S-adenosyl-L-methionine</keyword>
<dbReference type="Pfam" id="PF07942">
    <property type="entry name" value="CARME"/>
    <property type="match status" value="1"/>
</dbReference>
<comment type="similarity">
    <text evidence="1">Belongs to the carnosine N-methyltransferase family.</text>
</comment>
<evidence type="ECO:0000313" key="7">
    <source>
        <dbReference type="Proteomes" id="UP000769157"/>
    </source>
</evidence>
<keyword evidence="3" id="KW-0489">Methyltransferase</keyword>
<evidence type="ECO:0000313" key="6">
    <source>
        <dbReference type="EMBL" id="KAH3670613.1"/>
    </source>
</evidence>
<dbReference type="AlphaFoldDB" id="A0A9P8PE57"/>
<keyword evidence="7" id="KW-1185">Reference proteome</keyword>
<dbReference type="SUPFAM" id="SSF53335">
    <property type="entry name" value="S-adenosyl-L-methionine-dependent methyltransferases"/>
    <property type="match status" value="1"/>
</dbReference>
<evidence type="ECO:0000256" key="3">
    <source>
        <dbReference type="ARBA" id="ARBA00022603"/>
    </source>
</evidence>
<accession>A0A9P8PE57</accession>
<reference evidence="6" key="1">
    <citation type="journal article" date="2021" name="Open Biol.">
        <title>Shared evolutionary footprints suggest mitochondrial oxidative damage underlies multiple complex I losses in fungi.</title>
        <authorList>
            <person name="Schikora-Tamarit M.A."/>
            <person name="Marcet-Houben M."/>
            <person name="Nosek J."/>
            <person name="Gabaldon T."/>
        </authorList>
    </citation>
    <scope>NUCLEOTIDE SEQUENCE</scope>
    <source>
        <strain evidence="6">CBS6075</strain>
    </source>
</reference>
<proteinExistence type="inferred from homology"/>
<name>A0A9P8PE57_9ASCO</name>
<dbReference type="Proteomes" id="UP000769157">
    <property type="component" value="Unassembled WGS sequence"/>
</dbReference>
<dbReference type="GeneID" id="70233096"/>
<dbReference type="SMART" id="SM01296">
    <property type="entry name" value="N2227"/>
    <property type="match status" value="1"/>
</dbReference>
<keyword evidence="4" id="KW-0808">Transferase</keyword>
<reference evidence="6" key="2">
    <citation type="submission" date="2021-01" db="EMBL/GenBank/DDBJ databases">
        <authorList>
            <person name="Schikora-Tamarit M.A."/>
        </authorList>
    </citation>
    <scope>NUCLEOTIDE SEQUENCE</scope>
    <source>
        <strain evidence="6">CBS6075</strain>
    </source>
</reference>
<dbReference type="PANTHER" id="PTHR12303:SF6">
    <property type="entry name" value="CARNOSINE N-METHYLTRANSFERASE"/>
    <property type="match status" value="1"/>
</dbReference>